<feature type="coiled-coil region" evidence="6">
    <location>
        <begin position="169"/>
        <end position="203"/>
    </location>
</feature>
<dbReference type="RefSeq" id="XP_021835753.1">
    <property type="nucleotide sequence ID" value="XM_021980061.2"/>
</dbReference>
<keyword evidence="4 6" id="KW-0175">Coiled coil</keyword>
<dbReference type="AlphaFoldDB" id="A0A9R0HRS8"/>
<evidence type="ECO:0000256" key="2">
    <source>
        <dbReference type="ARBA" id="ARBA00022473"/>
    </source>
</evidence>
<dbReference type="GO" id="GO:0009908">
    <property type="term" value="P:flower development"/>
    <property type="evidence" value="ECO:0007669"/>
    <property type="project" value="UniProtKB-KW"/>
</dbReference>
<dbReference type="GeneID" id="110775455"/>
<evidence type="ECO:0000256" key="3">
    <source>
        <dbReference type="ARBA" id="ARBA00022782"/>
    </source>
</evidence>
<evidence type="ECO:0000256" key="1">
    <source>
        <dbReference type="ARBA" id="ARBA00005405"/>
    </source>
</evidence>
<keyword evidence="3" id="KW-0221">Differentiation</keyword>
<sequence length="267" mass="29641">MAGRHPLSRVPPPSLIVSHHREIQGLLLDQKEMVAMHAAIKQELVAADLELRKLSATAREIREERESQVKELYDKSLKLETEVRAIEALNSEHTQVIGDIQKLTESKIQLAAQLKVLDTELSDLSRVKIDASQVPVIQADVDKMKQELLKGRAAVEYEKKTREANLELSQAMDMKMNSLQRDIDMLRAELANTEKRARAAAAASNPDPGYMGNYGSRGMAYEGGPYSVQYSMHQGQLTADSTSSSLYGRPPGSHGPFDAQQLHVRKG</sequence>
<keyword evidence="8" id="KW-1185">Reference proteome</keyword>
<evidence type="ECO:0000256" key="4">
    <source>
        <dbReference type="ARBA" id="ARBA00023054"/>
    </source>
</evidence>
<dbReference type="InterPro" id="IPR040353">
    <property type="entry name" value="FLX/FLX-like"/>
</dbReference>
<dbReference type="Proteomes" id="UP000813463">
    <property type="component" value="Chromosome 6"/>
</dbReference>
<reference evidence="8" key="1">
    <citation type="journal article" date="2021" name="Nat. Commun.">
        <title>Genomic analyses provide insights into spinach domestication and the genetic basis of agronomic traits.</title>
        <authorList>
            <person name="Cai X."/>
            <person name="Sun X."/>
            <person name="Xu C."/>
            <person name="Sun H."/>
            <person name="Wang X."/>
            <person name="Ge C."/>
            <person name="Zhang Z."/>
            <person name="Wang Q."/>
            <person name="Fei Z."/>
            <person name="Jiao C."/>
            <person name="Wang Q."/>
        </authorList>
    </citation>
    <scope>NUCLEOTIDE SEQUENCE [LARGE SCALE GENOMIC DNA]</scope>
    <source>
        <strain evidence="8">cv. Varoflay</strain>
    </source>
</reference>
<evidence type="ECO:0000256" key="5">
    <source>
        <dbReference type="ARBA" id="ARBA00023089"/>
    </source>
</evidence>
<protein>
    <submittedName>
        <fullName evidence="9">Protein FLX-like 1</fullName>
    </submittedName>
</protein>
<evidence type="ECO:0000313" key="9">
    <source>
        <dbReference type="RefSeq" id="XP_021835753.1"/>
    </source>
</evidence>
<feature type="region of interest" description="Disordered" evidence="7">
    <location>
        <begin position="236"/>
        <end position="267"/>
    </location>
</feature>
<dbReference type="GO" id="GO:0030154">
    <property type="term" value="P:cell differentiation"/>
    <property type="evidence" value="ECO:0007669"/>
    <property type="project" value="UniProtKB-KW"/>
</dbReference>
<accession>A0A9R0HRS8</accession>
<comment type="similarity">
    <text evidence="1">Belongs to the FLX family.</text>
</comment>
<proteinExistence type="inferred from homology"/>
<dbReference type="OrthoDB" id="1928946at2759"/>
<name>A0A9R0HRS8_SPIOL</name>
<dbReference type="KEGG" id="soe:110775455"/>
<organism evidence="8 9">
    <name type="scientific">Spinacia oleracea</name>
    <name type="common">Spinach</name>
    <dbReference type="NCBI Taxonomy" id="3562"/>
    <lineage>
        <taxon>Eukaryota</taxon>
        <taxon>Viridiplantae</taxon>
        <taxon>Streptophyta</taxon>
        <taxon>Embryophyta</taxon>
        <taxon>Tracheophyta</taxon>
        <taxon>Spermatophyta</taxon>
        <taxon>Magnoliopsida</taxon>
        <taxon>eudicotyledons</taxon>
        <taxon>Gunneridae</taxon>
        <taxon>Pentapetalae</taxon>
        <taxon>Caryophyllales</taxon>
        <taxon>Chenopodiaceae</taxon>
        <taxon>Chenopodioideae</taxon>
        <taxon>Anserineae</taxon>
        <taxon>Spinacia</taxon>
    </lineage>
</organism>
<evidence type="ECO:0000256" key="7">
    <source>
        <dbReference type="SAM" id="MobiDB-lite"/>
    </source>
</evidence>
<evidence type="ECO:0000313" key="8">
    <source>
        <dbReference type="Proteomes" id="UP000813463"/>
    </source>
</evidence>
<keyword evidence="2" id="KW-0217">Developmental protein</keyword>
<evidence type="ECO:0000256" key="6">
    <source>
        <dbReference type="SAM" id="Coils"/>
    </source>
</evidence>
<feature type="compositionally biased region" description="Polar residues" evidence="7">
    <location>
        <begin position="236"/>
        <end position="246"/>
    </location>
</feature>
<dbReference type="PANTHER" id="PTHR33405:SF17">
    <property type="entry name" value="PROTEIN FLC EXPRESSOR"/>
    <property type="match status" value="1"/>
</dbReference>
<reference evidence="9" key="2">
    <citation type="submission" date="2025-08" db="UniProtKB">
        <authorList>
            <consortium name="RefSeq"/>
        </authorList>
    </citation>
    <scope>IDENTIFICATION</scope>
    <source>
        <tissue evidence="9">Leaf</tissue>
    </source>
</reference>
<feature type="coiled-coil region" evidence="6">
    <location>
        <begin position="44"/>
        <end position="71"/>
    </location>
</feature>
<dbReference type="PANTHER" id="PTHR33405">
    <property type="entry name" value="PROTEIN FLX-LIKE 2"/>
    <property type="match status" value="1"/>
</dbReference>
<gene>
    <name evidence="9" type="primary">LOC110775455</name>
</gene>
<keyword evidence="5" id="KW-0287">Flowering</keyword>